<reference evidence="3 4" key="1">
    <citation type="submission" date="2020-10" db="EMBL/GenBank/DDBJ databases">
        <title>Haloactinobacterium sp. RN3S43, a bacterium isolated from saline soil.</title>
        <authorList>
            <person name="Sun J.-Q."/>
        </authorList>
    </citation>
    <scope>NUCLEOTIDE SEQUENCE [LARGE SCALE GENOMIC DNA]</scope>
    <source>
        <strain evidence="3 4">RN3S43</strain>
    </source>
</reference>
<gene>
    <name evidence="3" type="ORF">IM660_14700</name>
</gene>
<evidence type="ECO:0000313" key="4">
    <source>
        <dbReference type="Proteomes" id="UP000593758"/>
    </source>
</evidence>
<accession>A0A7M1SQP2</accession>
<dbReference type="EMBL" id="CP063169">
    <property type="protein sequence ID" value="QOR69886.1"/>
    <property type="molecule type" value="Genomic_DNA"/>
</dbReference>
<organism evidence="3 4">
    <name type="scientific">Ruania alkalisoli</name>
    <dbReference type="NCBI Taxonomy" id="2779775"/>
    <lineage>
        <taxon>Bacteria</taxon>
        <taxon>Bacillati</taxon>
        <taxon>Actinomycetota</taxon>
        <taxon>Actinomycetes</taxon>
        <taxon>Micrococcales</taxon>
        <taxon>Ruaniaceae</taxon>
        <taxon>Ruania</taxon>
    </lineage>
</organism>
<dbReference type="NCBIfam" id="TIGR03709">
    <property type="entry name" value="PPK2_rel_1"/>
    <property type="match status" value="1"/>
</dbReference>
<keyword evidence="4" id="KW-1185">Reference proteome</keyword>
<dbReference type="InterPro" id="IPR027417">
    <property type="entry name" value="P-loop_NTPase"/>
</dbReference>
<keyword evidence="3" id="KW-0418">Kinase</keyword>
<protein>
    <submittedName>
        <fullName evidence="3">Polyphosphate kinase 2 family protein</fullName>
    </submittedName>
</protein>
<dbReference type="PANTHER" id="PTHR34383">
    <property type="entry name" value="POLYPHOSPHATE:AMP PHOSPHOTRANSFERASE-RELATED"/>
    <property type="match status" value="1"/>
</dbReference>
<dbReference type="GO" id="GO:0006797">
    <property type="term" value="P:polyphosphate metabolic process"/>
    <property type="evidence" value="ECO:0007669"/>
    <property type="project" value="InterPro"/>
</dbReference>
<feature type="compositionally biased region" description="Basic residues" evidence="1">
    <location>
        <begin position="306"/>
        <end position="319"/>
    </location>
</feature>
<keyword evidence="3" id="KW-0808">Transferase</keyword>
<feature type="domain" description="Polyphosphate kinase-2-related" evidence="2">
    <location>
        <begin position="36"/>
        <end position="262"/>
    </location>
</feature>
<dbReference type="Pfam" id="PF03976">
    <property type="entry name" value="PPK2"/>
    <property type="match status" value="1"/>
</dbReference>
<dbReference type="SUPFAM" id="SSF52540">
    <property type="entry name" value="P-loop containing nucleoside triphosphate hydrolases"/>
    <property type="match status" value="1"/>
</dbReference>
<evidence type="ECO:0000259" key="2">
    <source>
        <dbReference type="Pfam" id="PF03976"/>
    </source>
</evidence>
<dbReference type="KEGG" id="halt:IM660_14700"/>
<dbReference type="Gene3D" id="3.40.50.300">
    <property type="entry name" value="P-loop containing nucleotide triphosphate hydrolases"/>
    <property type="match status" value="1"/>
</dbReference>
<dbReference type="PANTHER" id="PTHR34383:SF3">
    <property type="entry name" value="POLYPHOSPHATE:AMP PHOSPHOTRANSFERASE"/>
    <property type="match status" value="1"/>
</dbReference>
<dbReference type="InterPro" id="IPR022488">
    <property type="entry name" value="PPK2-related"/>
</dbReference>
<evidence type="ECO:0000313" key="3">
    <source>
        <dbReference type="EMBL" id="QOR69886.1"/>
    </source>
</evidence>
<dbReference type="RefSeq" id="WP_193496596.1">
    <property type="nucleotide sequence ID" value="NZ_CP063169.1"/>
</dbReference>
<evidence type="ECO:0000256" key="1">
    <source>
        <dbReference type="SAM" id="MobiDB-lite"/>
    </source>
</evidence>
<dbReference type="GO" id="GO:0016301">
    <property type="term" value="F:kinase activity"/>
    <property type="evidence" value="ECO:0007669"/>
    <property type="project" value="UniProtKB-KW"/>
</dbReference>
<sequence length="319" mass="36507">MAHDFDAPVGDLLRVDEGFDLRTFDRRSTPGWEHGKKAAEEALAERGERLSELQERLFAEGRGGGTRSVLLVLQGLDTAGKGGIVRHAIGMVDPQGVDLASFGVPTAEEQKHHHLWRVRRALPRPGQIGVFDRSHYEQVLVVKVEELEPLELQDKRYEELVRFDRKTVESDTIVIKVALMVSHEEQGERLMERLDRPDKHWKYNEADLTTRDKWYDYQAAYQEMFDRTSIDEAPWHIVPADRKWYARLAVTELLLEALESMDLTWPEADFDITAQRELLAETIRADGEDTGKDSEKSGKKKDSTKSGKKKSGKKKSKKK</sequence>
<dbReference type="GO" id="GO:0016776">
    <property type="term" value="F:phosphotransferase activity, phosphate group as acceptor"/>
    <property type="evidence" value="ECO:0007669"/>
    <property type="project" value="InterPro"/>
</dbReference>
<feature type="region of interest" description="Disordered" evidence="1">
    <location>
        <begin position="283"/>
        <end position="319"/>
    </location>
</feature>
<proteinExistence type="predicted"/>
<dbReference type="Proteomes" id="UP000593758">
    <property type="component" value="Chromosome"/>
</dbReference>
<feature type="compositionally biased region" description="Basic and acidic residues" evidence="1">
    <location>
        <begin position="283"/>
        <end position="305"/>
    </location>
</feature>
<dbReference type="AlphaFoldDB" id="A0A7M1SQP2"/>
<dbReference type="InterPro" id="IPR022300">
    <property type="entry name" value="PPK2-rel_1"/>
</dbReference>
<name>A0A7M1SQP2_9MICO</name>